<organism evidence="1 2">
    <name type="scientific">Peptoniphilus koenoeneniae</name>
    <dbReference type="NCBI Taxonomy" id="507751"/>
    <lineage>
        <taxon>Bacteria</taxon>
        <taxon>Bacillati</taxon>
        <taxon>Bacillota</taxon>
        <taxon>Tissierellia</taxon>
        <taxon>Tissierellales</taxon>
        <taxon>Peptoniphilaceae</taxon>
        <taxon>Peptoniphilus</taxon>
    </lineage>
</organism>
<evidence type="ECO:0000313" key="1">
    <source>
        <dbReference type="EMBL" id="MDQ0274849.1"/>
    </source>
</evidence>
<gene>
    <name evidence="1" type="ORF">J2S72_000870</name>
</gene>
<dbReference type="InterPro" id="IPR003772">
    <property type="entry name" value="YceD"/>
</dbReference>
<accession>A0ABU0AVI3</accession>
<evidence type="ECO:0008006" key="3">
    <source>
        <dbReference type="Google" id="ProtNLM"/>
    </source>
</evidence>
<evidence type="ECO:0000313" key="2">
    <source>
        <dbReference type="Proteomes" id="UP001236559"/>
    </source>
</evidence>
<reference evidence="1 2" key="1">
    <citation type="submission" date="2023-07" db="EMBL/GenBank/DDBJ databases">
        <title>Genomic Encyclopedia of Type Strains, Phase IV (KMG-IV): sequencing the most valuable type-strain genomes for metagenomic binning, comparative biology and taxonomic classification.</title>
        <authorList>
            <person name="Goeker M."/>
        </authorList>
    </citation>
    <scope>NUCLEOTIDE SEQUENCE [LARGE SCALE GENOMIC DNA]</scope>
    <source>
        <strain evidence="1 2">DSM 22616</strain>
    </source>
</reference>
<dbReference type="Proteomes" id="UP001236559">
    <property type="component" value="Unassembled WGS sequence"/>
</dbReference>
<sequence length="172" mass="19917">MILSIKDFLQSSDRILNFEGDLKENESDYNIDGLGINFPISYKGHLYNLDDELKLDLLIEYEYNTKCDRCLKEMQNHVKTKLEAYFIKDLRNIDDDAMTEYFTMNDEGIFLDDLIISQVITSMPGKVLCKEDCKGLCPKCGKDLNQGPCDCKDESQVDPRFKNLLNLFNEEV</sequence>
<dbReference type="Pfam" id="PF02620">
    <property type="entry name" value="YceD"/>
    <property type="match status" value="1"/>
</dbReference>
<comment type="caution">
    <text evidence="1">The sequence shown here is derived from an EMBL/GenBank/DDBJ whole genome shotgun (WGS) entry which is preliminary data.</text>
</comment>
<proteinExistence type="predicted"/>
<dbReference type="EMBL" id="JAUSTN010000004">
    <property type="protein sequence ID" value="MDQ0274849.1"/>
    <property type="molecule type" value="Genomic_DNA"/>
</dbReference>
<name>A0ABU0AVI3_9FIRM</name>
<protein>
    <recommendedName>
        <fullName evidence="3">ACR, COG1399</fullName>
    </recommendedName>
</protein>
<keyword evidence="2" id="KW-1185">Reference proteome</keyword>
<dbReference type="RefSeq" id="WP_023056145.1">
    <property type="nucleotide sequence ID" value="NZ_JAUSTN010000004.1"/>
</dbReference>